<evidence type="ECO:0000256" key="1">
    <source>
        <dbReference type="SAM" id="Phobius"/>
    </source>
</evidence>
<organism evidence="3 4">
    <name type="scientific">Malassezia psittaci</name>
    <dbReference type="NCBI Taxonomy" id="1821823"/>
    <lineage>
        <taxon>Eukaryota</taxon>
        <taxon>Fungi</taxon>
        <taxon>Dikarya</taxon>
        <taxon>Basidiomycota</taxon>
        <taxon>Ustilaginomycotina</taxon>
        <taxon>Malasseziomycetes</taxon>
        <taxon>Malasseziales</taxon>
        <taxon>Malasseziaceae</taxon>
        <taxon>Malassezia</taxon>
    </lineage>
</organism>
<keyword evidence="1" id="KW-0812">Transmembrane</keyword>
<sequence length="315" mass="34695">MLKGSGSAIRPVLSRPVPSCYSRLHTSRPSENYSSRSSNRRALFWLTLATATAGVGYIGGAKFPPPAIPFIFSPYATNTKDVSDEQEFEAARVVEKGLYELPSVQTLVNHSYETNSARSVRESFGIQSSANLEMKAEDADYLMIRPFTHIPKERLIRQFTAGSLRGSDMFATAPLVFSKTKRGAEHRGGREGDTIAFVHVGKNMCGYEGVVHGGLIATMFDEVLARAAFYALPSMVGVTAKLEINYRKPTYADRYFMLESHVTDSEGRKAFVAGDLREPGSHTALATADAVFVEPKFAKYLTWVGGLNVRKLMEE</sequence>
<dbReference type="Proteomes" id="UP001214628">
    <property type="component" value="Chromosome 1"/>
</dbReference>
<dbReference type="AlphaFoldDB" id="A0AAF0JDC5"/>
<dbReference type="PANTHER" id="PTHR47260:SF1">
    <property type="entry name" value="UPF0644 PROTEIN PB2B4.06"/>
    <property type="match status" value="1"/>
</dbReference>
<dbReference type="CDD" id="cd03443">
    <property type="entry name" value="PaaI_thioesterase"/>
    <property type="match status" value="1"/>
</dbReference>
<dbReference type="Pfam" id="PF03061">
    <property type="entry name" value="4HBT"/>
    <property type="match status" value="1"/>
</dbReference>
<keyword evidence="4" id="KW-1185">Reference proteome</keyword>
<keyword evidence="1" id="KW-1133">Transmembrane helix</keyword>
<reference evidence="3" key="1">
    <citation type="submission" date="2023-02" db="EMBL/GenBank/DDBJ databases">
        <title>Mating type loci evolution in Malassezia.</title>
        <authorList>
            <person name="Coelho M.A."/>
        </authorList>
    </citation>
    <scope>NUCLEOTIDE SEQUENCE</scope>
    <source>
        <strain evidence="3">CBS 14136</strain>
    </source>
</reference>
<dbReference type="InterPro" id="IPR052061">
    <property type="entry name" value="PTE-AB_protein"/>
</dbReference>
<evidence type="ECO:0000313" key="3">
    <source>
        <dbReference type="EMBL" id="WFD42254.1"/>
    </source>
</evidence>
<proteinExistence type="predicted"/>
<evidence type="ECO:0000313" key="4">
    <source>
        <dbReference type="Proteomes" id="UP001214628"/>
    </source>
</evidence>
<dbReference type="EMBL" id="CP118375">
    <property type="protein sequence ID" value="WFD42254.1"/>
    <property type="molecule type" value="Genomic_DNA"/>
</dbReference>
<gene>
    <name evidence="3" type="ORF">MPSI1_000895</name>
</gene>
<dbReference type="SUPFAM" id="SSF54637">
    <property type="entry name" value="Thioesterase/thiol ester dehydrase-isomerase"/>
    <property type="match status" value="1"/>
</dbReference>
<dbReference type="PANTHER" id="PTHR47260">
    <property type="entry name" value="UPF0644 PROTEIN PB2B4.06"/>
    <property type="match status" value="1"/>
</dbReference>
<accession>A0AAF0JDC5</accession>
<name>A0AAF0JDC5_9BASI</name>
<feature type="transmembrane region" description="Helical" evidence="1">
    <location>
        <begin position="42"/>
        <end position="60"/>
    </location>
</feature>
<keyword evidence="1" id="KW-0472">Membrane</keyword>
<protein>
    <recommendedName>
        <fullName evidence="2">Thioesterase domain-containing protein</fullName>
    </recommendedName>
</protein>
<evidence type="ECO:0000259" key="2">
    <source>
        <dbReference type="Pfam" id="PF03061"/>
    </source>
</evidence>
<dbReference type="InterPro" id="IPR006683">
    <property type="entry name" value="Thioestr_dom"/>
</dbReference>
<dbReference type="InterPro" id="IPR029069">
    <property type="entry name" value="HotDog_dom_sf"/>
</dbReference>
<dbReference type="Gene3D" id="3.10.129.10">
    <property type="entry name" value="Hotdog Thioesterase"/>
    <property type="match status" value="1"/>
</dbReference>
<feature type="domain" description="Thioesterase" evidence="2">
    <location>
        <begin position="209"/>
        <end position="277"/>
    </location>
</feature>